<sequence>MTRDEYSVVVEMDDDTPVLREELEFQDFSSGSGVGGKIAQDKQQTSNNSGFSDATFFDQNRNTRNEQNVQHPIWSIEYYSQYFDVDTDQVLLRAAKSFYPKENFSEVVGPNPDLYGPFWISTTVIFLLFVTSSIAGTIASLIDRKDEDEFDFAILSFAVAAIYSYSFGIPLLVWVTLKYFGCKPSLMAILGLYGYGLTVWIPISVMCIVPNEIIRWTLVITGFAISGFFKTKNLYPVISAAEAKTSRLILIFILVAHAAFALLLKFEFFSYPTNNTNNN</sequence>
<feature type="transmembrane region" description="Helical" evidence="6">
    <location>
        <begin position="154"/>
        <end position="174"/>
    </location>
</feature>
<evidence type="ECO:0000256" key="2">
    <source>
        <dbReference type="ARBA" id="ARBA00010596"/>
    </source>
</evidence>
<comment type="subcellular location">
    <subcellularLocation>
        <location evidence="6">Golgi apparatus membrane</location>
        <topology evidence="6">Multi-pass membrane protein</topology>
    </subcellularLocation>
    <subcellularLocation>
        <location evidence="1">Membrane</location>
        <topology evidence="1">Multi-pass membrane protein</topology>
    </subcellularLocation>
</comment>
<dbReference type="InterPro" id="IPR039765">
    <property type="entry name" value="Yip5/YIPF1/YIPF2"/>
</dbReference>
<reference evidence="9 10" key="1">
    <citation type="submission" date="2018-08" db="EMBL/GenBank/DDBJ databases">
        <title>Genome and evolution of the arbuscular mycorrhizal fungus Diversispora epigaea (formerly Glomus versiforme) and its bacterial endosymbionts.</title>
        <authorList>
            <person name="Sun X."/>
            <person name="Fei Z."/>
            <person name="Harrison M."/>
        </authorList>
    </citation>
    <scope>NUCLEOTIDE SEQUENCE [LARGE SCALE GENOMIC DNA]</scope>
    <source>
        <strain evidence="9 10">IT104</strain>
    </source>
</reference>
<dbReference type="PANTHER" id="PTHR12822:SF2">
    <property type="entry name" value="PROTEIN YIPF"/>
    <property type="match status" value="1"/>
</dbReference>
<dbReference type="Proteomes" id="UP000266861">
    <property type="component" value="Unassembled WGS sequence"/>
</dbReference>
<feature type="transmembrane region" description="Helical" evidence="6">
    <location>
        <begin position="118"/>
        <end position="142"/>
    </location>
</feature>
<dbReference type="PANTHER" id="PTHR12822">
    <property type="entry name" value="PROTEIN YIPF"/>
    <property type="match status" value="1"/>
</dbReference>
<feature type="domain" description="Yip1" evidence="8">
    <location>
        <begin position="98"/>
        <end position="262"/>
    </location>
</feature>
<accession>A0A397JP27</accession>
<keyword evidence="5 6" id="KW-0472">Membrane</keyword>
<feature type="transmembrane region" description="Helical" evidence="6">
    <location>
        <begin position="213"/>
        <end position="229"/>
    </location>
</feature>
<keyword evidence="10" id="KW-1185">Reference proteome</keyword>
<evidence type="ECO:0000256" key="3">
    <source>
        <dbReference type="ARBA" id="ARBA00022692"/>
    </source>
</evidence>
<evidence type="ECO:0000256" key="1">
    <source>
        <dbReference type="ARBA" id="ARBA00004141"/>
    </source>
</evidence>
<feature type="region of interest" description="Disordered" evidence="7">
    <location>
        <begin position="29"/>
        <end position="52"/>
    </location>
</feature>
<evidence type="ECO:0000313" key="9">
    <source>
        <dbReference type="EMBL" id="RHZ90099.1"/>
    </source>
</evidence>
<organism evidence="9 10">
    <name type="scientific">Diversispora epigaea</name>
    <dbReference type="NCBI Taxonomy" id="1348612"/>
    <lineage>
        <taxon>Eukaryota</taxon>
        <taxon>Fungi</taxon>
        <taxon>Fungi incertae sedis</taxon>
        <taxon>Mucoromycota</taxon>
        <taxon>Glomeromycotina</taxon>
        <taxon>Glomeromycetes</taxon>
        <taxon>Diversisporales</taxon>
        <taxon>Diversisporaceae</taxon>
        <taxon>Diversispora</taxon>
    </lineage>
</organism>
<dbReference type="GO" id="GO:0000139">
    <property type="term" value="C:Golgi membrane"/>
    <property type="evidence" value="ECO:0007669"/>
    <property type="project" value="UniProtKB-SubCell"/>
</dbReference>
<comment type="similarity">
    <text evidence="2 6">Belongs to the YIP1 family.</text>
</comment>
<dbReference type="AlphaFoldDB" id="A0A397JP27"/>
<protein>
    <recommendedName>
        <fullName evidence="6">Protein YIP</fullName>
    </recommendedName>
</protein>
<evidence type="ECO:0000256" key="6">
    <source>
        <dbReference type="RuleBase" id="RU361264"/>
    </source>
</evidence>
<feature type="transmembrane region" description="Helical" evidence="6">
    <location>
        <begin position="249"/>
        <end position="266"/>
    </location>
</feature>
<keyword evidence="4 6" id="KW-1133">Transmembrane helix</keyword>
<evidence type="ECO:0000256" key="5">
    <source>
        <dbReference type="ARBA" id="ARBA00023136"/>
    </source>
</evidence>
<keyword evidence="3 6" id="KW-0812">Transmembrane</keyword>
<comment type="caution">
    <text evidence="9">The sequence shown here is derived from an EMBL/GenBank/DDBJ whole genome shotgun (WGS) entry which is preliminary data.</text>
</comment>
<feature type="compositionally biased region" description="Polar residues" evidence="7">
    <location>
        <begin position="41"/>
        <end position="52"/>
    </location>
</feature>
<evidence type="ECO:0000313" key="10">
    <source>
        <dbReference type="Proteomes" id="UP000266861"/>
    </source>
</evidence>
<dbReference type="STRING" id="1348612.A0A397JP27"/>
<gene>
    <name evidence="9" type="ORF">Glove_8g35</name>
</gene>
<dbReference type="GO" id="GO:0031267">
    <property type="term" value="F:small GTPase binding"/>
    <property type="evidence" value="ECO:0007669"/>
    <property type="project" value="InterPro"/>
</dbReference>
<proteinExistence type="inferred from homology"/>
<evidence type="ECO:0000259" key="8">
    <source>
        <dbReference type="Pfam" id="PF04893"/>
    </source>
</evidence>
<dbReference type="GO" id="GO:0016192">
    <property type="term" value="P:vesicle-mediated transport"/>
    <property type="evidence" value="ECO:0007669"/>
    <property type="project" value="InterPro"/>
</dbReference>
<dbReference type="InterPro" id="IPR006977">
    <property type="entry name" value="Yip1_dom"/>
</dbReference>
<dbReference type="EMBL" id="PQFF01000006">
    <property type="protein sequence ID" value="RHZ90099.1"/>
    <property type="molecule type" value="Genomic_DNA"/>
</dbReference>
<evidence type="ECO:0000256" key="7">
    <source>
        <dbReference type="SAM" id="MobiDB-lite"/>
    </source>
</evidence>
<feature type="transmembrane region" description="Helical" evidence="6">
    <location>
        <begin position="186"/>
        <end position="206"/>
    </location>
</feature>
<evidence type="ECO:0000256" key="4">
    <source>
        <dbReference type="ARBA" id="ARBA00022989"/>
    </source>
</evidence>
<name>A0A397JP27_9GLOM</name>
<dbReference type="OrthoDB" id="10256463at2759"/>
<dbReference type="Pfam" id="PF04893">
    <property type="entry name" value="Yip1"/>
    <property type="match status" value="1"/>
</dbReference>